<dbReference type="Proteomes" id="UP000748308">
    <property type="component" value="Unassembled WGS sequence"/>
</dbReference>
<sequence>MRKWTTAVPLVVALAAIFMVAGCSKKTAQKPITPAPVESAEPKPVTPEAPESAVVPVETGLADVFFDYDKSNLRPDAIQVLTRNAEHLKGHPEVRILIEGHCDERGTIEYNLALGDRRARSARDFLVNYGIAAGRIETISYGKERPFATGQDEGAWSQNRRAHFAAR</sequence>
<evidence type="ECO:0000256" key="10">
    <source>
        <dbReference type="SAM" id="SignalP"/>
    </source>
</evidence>
<dbReference type="InterPro" id="IPR039001">
    <property type="entry name" value="Pal"/>
</dbReference>
<dbReference type="PROSITE" id="PS51257">
    <property type="entry name" value="PROKAR_LIPOPROTEIN"/>
    <property type="match status" value="1"/>
</dbReference>
<dbReference type="SUPFAM" id="SSF103088">
    <property type="entry name" value="OmpA-like"/>
    <property type="match status" value="1"/>
</dbReference>
<proteinExistence type="inferred from homology"/>
<dbReference type="EMBL" id="VGIY01000381">
    <property type="protein sequence ID" value="MBM3318507.1"/>
    <property type="molecule type" value="Genomic_DNA"/>
</dbReference>
<keyword evidence="4 8" id="KW-0564">Palmitate</keyword>
<evidence type="ECO:0000256" key="4">
    <source>
        <dbReference type="ARBA" id="ARBA00023139"/>
    </source>
</evidence>
<keyword evidence="6 8" id="KW-0449">Lipoprotein</keyword>
<dbReference type="AlphaFoldDB" id="A0A937XDX0"/>
<dbReference type="Pfam" id="PF00691">
    <property type="entry name" value="OmpA"/>
    <property type="match status" value="1"/>
</dbReference>
<dbReference type="PROSITE" id="PS51123">
    <property type="entry name" value="OMPA_2"/>
    <property type="match status" value="1"/>
</dbReference>
<keyword evidence="7" id="KW-0131">Cell cycle</keyword>
<dbReference type="HAMAP" id="MF_02204">
    <property type="entry name" value="Pal"/>
    <property type="match status" value="1"/>
</dbReference>
<comment type="caution">
    <text evidence="12">The sequence shown here is derived from an EMBL/GenBank/DDBJ whole genome shotgun (WGS) entry which is preliminary data.</text>
</comment>
<evidence type="ECO:0000256" key="7">
    <source>
        <dbReference type="ARBA" id="ARBA00023306"/>
    </source>
</evidence>
<keyword evidence="1" id="KW-0132">Cell division</keyword>
<dbReference type="GO" id="GO:0051301">
    <property type="term" value="P:cell division"/>
    <property type="evidence" value="ECO:0007669"/>
    <property type="project" value="UniProtKB-KW"/>
</dbReference>
<name>A0A937XDX0_UNCEI</name>
<dbReference type="PANTHER" id="PTHR30329:SF21">
    <property type="entry name" value="LIPOPROTEIN YIAD-RELATED"/>
    <property type="match status" value="1"/>
</dbReference>
<evidence type="ECO:0000256" key="6">
    <source>
        <dbReference type="ARBA" id="ARBA00023288"/>
    </source>
</evidence>
<evidence type="ECO:0000313" key="13">
    <source>
        <dbReference type="Proteomes" id="UP000748308"/>
    </source>
</evidence>
<evidence type="ECO:0000256" key="2">
    <source>
        <dbReference type="ARBA" id="ARBA00022729"/>
    </source>
</evidence>
<dbReference type="GO" id="GO:0009279">
    <property type="term" value="C:cell outer membrane"/>
    <property type="evidence" value="ECO:0007669"/>
    <property type="project" value="UniProtKB-SubCell"/>
</dbReference>
<evidence type="ECO:0000256" key="1">
    <source>
        <dbReference type="ARBA" id="ARBA00022618"/>
    </source>
</evidence>
<evidence type="ECO:0000259" key="11">
    <source>
        <dbReference type="PROSITE" id="PS51123"/>
    </source>
</evidence>
<dbReference type="CDD" id="cd07185">
    <property type="entry name" value="OmpA_C-like"/>
    <property type="match status" value="1"/>
</dbReference>
<keyword evidence="5 8" id="KW-0998">Cell outer membrane</keyword>
<reference evidence="12" key="1">
    <citation type="submission" date="2019-03" db="EMBL/GenBank/DDBJ databases">
        <title>Lake Tanganyika Metagenome-Assembled Genomes (MAGs).</title>
        <authorList>
            <person name="Tran P."/>
        </authorList>
    </citation>
    <scope>NUCLEOTIDE SEQUENCE</scope>
    <source>
        <strain evidence="12">M_DeepCast_400m_m2_100</strain>
    </source>
</reference>
<accession>A0A937XDX0</accession>
<feature type="chain" id="PRO_5037739768" description="Peptidoglycan-associated lipoprotein" evidence="10">
    <location>
        <begin position="22"/>
        <end position="167"/>
    </location>
</feature>
<dbReference type="InterPro" id="IPR006664">
    <property type="entry name" value="OMP_bac"/>
</dbReference>
<dbReference type="Gene3D" id="3.30.1330.60">
    <property type="entry name" value="OmpA-like domain"/>
    <property type="match status" value="1"/>
</dbReference>
<evidence type="ECO:0000256" key="5">
    <source>
        <dbReference type="ARBA" id="ARBA00023237"/>
    </source>
</evidence>
<feature type="signal peptide" evidence="10">
    <location>
        <begin position="1"/>
        <end position="21"/>
    </location>
</feature>
<dbReference type="PANTHER" id="PTHR30329">
    <property type="entry name" value="STATOR ELEMENT OF FLAGELLAR MOTOR COMPLEX"/>
    <property type="match status" value="1"/>
</dbReference>
<dbReference type="InterPro" id="IPR006665">
    <property type="entry name" value="OmpA-like"/>
</dbReference>
<protein>
    <recommendedName>
        <fullName evidence="8">Peptidoglycan-associated lipoprotein</fullName>
        <shortName evidence="8">PAL</shortName>
    </recommendedName>
</protein>
<comment type="subcellular location">
    <subcellularLocation>
        <location evidence="8">Cell outer membrane</location>
        <topology evidence="8">Lipid-anchor</topology>
    </subcellularLocation>
</comment>
<feature type="region of interest" description="Disordered" evidence="9">
    <location>
        <begin position="31"/>
        <end position="52"/>
    </location>
</feature>
<keyword evidence="3 8" id="KW-0472">Membrane</keyword>
<evidence type="ECO:0000256" key="3">
    <source>
        <dbReference type="ARBA" id="ARBA00023136"/>
    </source>
</evidence>
<dbReference type="InterPro" id="IPR014169">
    <property type="entry name" value="Pal_lipo_C"/>
</dbReference>
<feature type="domain" description="OmpA-like" evidence="11">
    <location>
        <begin position="53"/>
        <end position="167"/>
    </location>
</feature>
<keyword evidence="2 8" id="KW-0732">Signal</keyword>
<gene>
    <name evidence="8 12" type="primary">pal</name>
    <name evidence="12" type="ORF">FJY75_11710</name>
</gene>
<evidence type="ECO:0000256" key="9">
    <source>
        <dbReference type="SAM" id="MobiDB-lite"/>
    </source>
</evidence>
<evidence type="ECO:0000313" key="12">
    <source>
        <dbReference type="EMBL" id="MBM3318507.1"/>
    </source>
</evidence>
<dbReference type="InterPro" id="IPR050330">
    <property type="entry name" value="Bact_OuterMem_StrucFunc"/>
</dbReference>
<dbReference type="InterPro" id="IPR036737">
    <property type="entry name" value="OmpA-like_sf"/>
</dbReference>
<evidence type="ECO:0000256" key="8">
    <source>
        <dbReference type="HAMAP-Rule" id="MF_02204"/>
    </source>
</evidence>
<dbReference type="NCBIfam" id="TIGR02802">
    <property type="entry name" value="Pal_lipo"/>
    <property type="match status" value="1"/>
</dbReference>
<comment type="similarity">
    <text evidence="8">Belongs to the Pal lipoprotein family.</text>
</comment>
<organism evidence="12 13">
    <name type="scientific">Eiseniibacteriota bacterium</name>
    <dbReference type="NCBI Taxonomy" id="2212470"/>
    <lineage>
        <taxon>Bacteria</taxon>
        <taxon>Candidatus Eiseniibacteriota</taxon>
    </lineage>
</organism>
<dbReference type="PRINTS" id="PR01021">
    <property type="entry name" value="OMPADOMAIN"/>
</dbReference>